<dbReference type="GO" id="GO:0030246">
    <property type="term" value="F:carbohydrate binding"/>
    <property type="evidence" value="ECO:0007669"/>
    <property type="project" value="UniProtKB-KW"/>
</dbReference>
<comment type="function">
    <text evidence="6">Has immunoglobulin-binding and hemagglutination properties, and can bind to mannose. Essential for virulence. May be involved in LPS biosynthesis or polysaccharide transport.</text>
</comment>
<proteinExistence type="inferred from homology"/>
<feature type="signal peptide" evidence="7">
    <location>
        <begin position="1"/>
        <end position="27"/>
    </location>
</feature>
<dbReference type="GO" id="GO:0016020">
    <property type="term" value="C:membrane"/>
    <property type="evidence" value="ECO:0007669"/>
    <property type="project" value="UniProtKB-SubCell"/>
</dbReference>
<sequence>MFRLRSFVFTGALALAGALVSAPGASAGSFVQADRIVGTKVLPAAVACNAYSCWNSGPFYNPINRPYYRAYAWPIYRPYRPYAPYYRPYYRPYSSSVTIYRPYESPYYAPRAYSGAGAHVAWCMNRYRTYDPATNRFHAGNGVYRACVSPYP</sequence>
<evidence type="ECO:0000313" key="9">
    <source>
        <dbReference type="Proteomes" id="UP000219167"/>
    </source>
</evidence>
<comment type="similarity">
    <text evidence="2">Belongs to the BA14k family.</text>
</comment>
<keyword evidence="5" id="KW-0430">Lectin</keyword>
<organism evidence="8 9">
    <name type="scientific">Rhizobium subbaraonis</name>
    <dbReference type="NCBI Taxonomy" id="908946"/>
    <lineage>
        <taxon>Bacteria</taxon>
        <taxon>Pseudomonadati</taxon>
        <taxon>Pseudomonadota</taxon>
        <taxon>Alphaproteobacteria</taxon>
        <taxon>Hyphomicrobiales</taxon>
        <taxon>Rhizobiaceae</taxon>
        <taxon>Rhizobium/Agrobacterium group</taxon>
        <taxon>Rhizobium</taxon>
    </lineage>
</organism>
<dbReference type="RefSeq" id="WP_141402054.1">
    <property type="nucleotide sequence ID" value="NZ_OBQD01000008.1"/>
</dbReference>
<accession>A0A285UHE4</accession>
<evidence type="ECO:0000256" key="4">
    <source>
        <dbReference type="ARBA" id="ARBA00022475"/>
    </source>
</evidence>
<evidence type="ECO:0000256" key="1">
    <source>
        <dbReference type="ARBA" id="ARBA00004167"/>
    </source>
</evidence>
<dbReference type="AlphaFoldDB" id="A0A285UHE4"/>
<evidence type="ECO:0000256" key="6">
    <source>
        <dbReference type="ARBA" id="ARBA00025321"/>
    </source>
</evidence>
<gene>
    <name evidence="8" type="ORF">SAMN05892877_108185</name>
</gene>
<keyword evidence="4" id="KW-0472">Membrane</keyword>
<feature type="chain" id="PRO_5012718707" description="Lectin-like protein BA14k" evidence="7">
    <location>
        <begin position="28"/>
        <end position="152"/>
    </location>
</feature>
<keyword evidence="7" id="KW-0732">Signal</keyword>
<dbReference type="Pfam" id="PF07886">
    <property type="entry name" value="BA14K"/>
    <property type="match status" value="1"/>
</dbReference>
<comment type="subcellular location">
    <subcellularLocation>
        <location evidence="1">Membrane</location>
        <topology evidence="1">Single-pass membrane protein</topology>
    </subcellularLocation>
</comment>
<evidence type="ECO:0000256" key="5">
    <source>
        <dbReference type="ARBA" id="ARBA00022734"/>
    </source>
</evidence>
<evidence type="ECO:0000256" key="3">
    <source>
        <dbReference type="ARBA" id="ARBA00020552"/>
    </source>
</evidence>
<evidence type="ECO:0000313" key="8">
    <source>
        <dbReference type="EMBL" id="SOC41300.1"/>
    </source>
</evidence>
<dbReference type="OrthoDB" id="8117189at2"/>
<name>A0A285UHE4_9HYPH</name>
<keyword evidence="9" id="KW-1185">Reference proteome</keyword>
<reference evidence="8 9" key="1">
    <citation type="submission" date="2017-08" db="EMBL/GenBank/DDBJ databases">
        <authorList>
            <person name="de Groot N.N."/>
        </authorList>
    </citation>
    <scope>NUCLEOTIDE SEQUENCE [LARGE SCALE GENOMIC DNA]</scope>
    <source>
        <strain evidence="8 9">JC85</strain>
    </source>
</reference>
<protein>
    <recommendedName>
        <fullName evidence="3">Lectin-like protein BA14k</fullName>
    </recommendedName>
</protein>
<dbReference type="Proteomes" id="UP000219167">
    <property type="component" value="Unassembled WGS sequence"/>
</dbReference>
<evidence type="ECO:0000256" key="7">
    <source>
        <dbReference type="SAM" id="SignalP"/>
    </source>
</evidence>
<dbReference type="InterPro" id="IPR012413">
    <property type="entry name" value="BA14K"/>
</dbReference>
<dbReference type="EMBL" id="OBQD01000008">
    <property type="protein sequence ID" value="SOC41300.1"/>
    <property type="molecule type" value="Genomic_DNA"/>
</dbReference>
<keyword evidence="4" id="KW-1003">Cell membrane</keyword>
<evidence type="ECO:0000256" key="2">
    <source>
        <dbReference type="ARBA" id="ARBA00010270"/>
    </source>
</evidence>